<comment type="caution">
    <text evidence="2">The sequence shown here is derived from an EMBL/GenBank/DDBJ whole genome shotgun (WGS) entry which is preliminary data.</text>
</comment>
<reference evidence="2 3" key="1">
    <citation type="submission" date="2021-03" db="EMBL/GenBank/DDBJ databases">
        <title>Fibrella sp. HMF5405 genome sequencing and assembly.</title>
        <authorList>
            <person name="Kang H."/>
            <person name="Kim H."/>
            <person name="Bae S."/>
            <person name="Joh K."/>
        </authorList>
    </citation>
    <scope>NUCLEOTIDE SEQUENCE [LARGE SCALE GENOMIC DNA]</scope>
    <source>
        <strain evidence="2 3">HMF5405</strain>
    </source>
</reference>
<gene>
    <name evidence="2" type="ORF">J2I46_09715</name>
</gene>
<evidence type="ECO:0000313" key="2">
    <source>
        <dbReference type="EMBL" id="MBO0948858.1"/>
    </source>
</evidence>
<protein>
    <submittedName>
        <fullName evidence="2">DUF4834 domain-containing protein</fullName>
    </submittedName>
</protein>
<keyword evidence="3" id="KW-1185">Reference proteome</keyword>
<evidence type="ECO:0000256" key="1">
    <source>
        <dbReference type="SAM" id="MobiDB-lite"/>
    </source>
</evidence>
<organism evidence="2 3">
    <name type="scientific">Fibrella forsythiae</name>
    <dbReference type="NCBI Taxonomy" id="2817061"/>
    <lineage>
        <taxon>Bacteria</taxon>
        <taxon>Pseudomonadati</taxon>
        <taxon>Bacteroidota</taxon>
        <taxon>Cytophagia</taxon>
        <taxon>Cytophagales</taxon>
        <taxon>Spirosomataceae</taxon>
        <taxon>Fibrella</taxon>
    </lineage>
</organism>
<accession>A0ABS3JFT5</accession>
<feature type="region of interest" description="Disordered" evidence="1">
    <location>
        <begin position="39"/>
        <end position="77"/>
    </location>
</feature>
<dbReference type="Proteomes" id="UP000664628">
    <property type="component" value="Unassembled WGS sequence"/>
</dbReference>
<sequence length="77" mass="8956">MLLKVLLVFTLLIIFVPPVRRFVFYLLVGRQLVKEQRRATERTQPFREGETRVASNPTRKGGSPMKGGEYVDYEEVK</sequence>
<proteinExistence type="predicted"/>
<dbReference type="EMBL" id="JAFMYW010000002">
    <property type="protein sequence ID" value="MBO0948858.1"/>
    <property type="molecule type" value="Genomic_DNA"/>
</dbReference>
<feature type="compositionally biased region" description="Basic and acidic residues" evidence="1">
    <location>
        <begin position="39"/>
        <end position="51"/>
    </location>
</feature>
<evidence type="ECO:0000313" key="3">
    <source>
        <dbReference type="Proteomes" id="UP000664628"/>
    </source>
</evidence>
<dbReference type="RefSeq" id="WP_207328803.1">
    <property type="nucleotide sequence ID" value="NZ_JAFMYW010000002.1"/>
</dbReference>
<name>A0ABS3JFT5_9BACT</name>